<accession>B9BJH9</accession>
<comment type="caution">
    <text evidence="1">The sequence shown here is derived from an EMBL/GenBank/DDBJ whole genome shotgun (WGS) entry which is preliminary data.</text>
</comment>
<evidence type="ECO:0000313" key="1">
    <source>
        <dbReference type="EMBL" id="EEE09862.1"/>
    </source>
</evidence>
<dbReference type="AlphaFoldDB" id="B9BJH9"/>
<name>B9BJH9_9BURK</name>
<dbReference type="EMBL" id="ACFC01000001">
    <property type="protein sequence ID" value="EEE09862.1"/>
    <property type="molecule type" value="Genomic_DNA"/>
</dbReference>
<organism evidence="1 2">
    <name type="scientific">Burkholderia multivorans CGD2</name>
    <dbReference type="NCBI Taxonomy" id="513052"/>
    <lineage>
        <taxon>Bacteria</taxon>
        <taxon>Pseudomonadati</taxon>
        <taxon>Pseudomonadota</taxon>
        <taxon>Betaproteobacteria</taxon>
        <taxon>Burkholderiales</taxon>
        <taxon>Burkholderiaceae</taxon>
        <taxon>Burkholderia</taxon>
        <taxon>Burkholderia cepacia complex</taxon>
    </lineage>
</organism>
<gene>
    <name evidence="1" type="ORF">BURMUCGD2_5235</name>
</gene>
<evidence type="ECO:0000313" key="2">
    <source>
        <dbReference type="Proteomes" id="UP000004535"/>
    </source>
</evidence>
<dbReference type="Proteomes" id="UP000004535">
    <property type="component" value="Unassembled WGS sequence"/>
</dbReference>
<proteinExistence type="predicted"/>
<reference evidence="1 2" key="1">
    <citation type="journal article" date="2012" name="J. Bacteriol.">
        <title>Draft Genome Sequence Determination for Cystic Fibrosis and Chronic Granulomatous Disease Burkholderia multivorans Isolates.</title>
        <authorList>
            <person name="Varga J.J."/>
            <person name="Losada L."/>
            <person name="Zelazny A.M."/>
            <person name="Brinkac L."/>
            <person name="Harkins D."/>
            <person name="Radune D."/>
            <person name="Hostetler J."/>
            <person name="Sampaio E.P."/>
            <person name="Ronning C.M."/>
            <person name="Nierman W.C."/>
            <person name="Greenberg D.E."/>
            <person name="Holland S.M."/>
            <person name="Goldberg J.B."/>
        </authorList>
    </citation>
    <scope>NUCLEOTIDE SEQUENCE [LARGE SCALE GENOMIC DNA]</scope>
    <source>
        <strain evidence="1 2">CGD2</strain>
    </source>
</reference>
<protein>
    <submittedName>
        <fullName evidence="1">Uncharacterized protein</fullName>
    </submittedName>
</protein>
<sequence>MFFIDERLYEPVMTRISGYSILLIPGIRKRFKWRRVSPRRIGSR</sequence>